<dbReference type="RefSeq" id="WP_191725059.1">
    <property type="nucleotide sequence ID" value="NZ_JACSPY010000001.1"/>
</dbReference>
<dbReference type="PANTHER" id="PTHR42850">
    <property type="entry name" value="METALLOPHOSPHOESTERASE"/>
    <property type="match status" value="1"/>
</dbReference>
<evidence type="ECO:0000313" key="3">
    <source>
        <dbReference type="EMBL" id="MBD8019469.1"/>
    </source>
</evidence>
<feature type="domain" description="Polynucleotide kinase-phosphatase ligase" evidence="2">
    <location>
        <begin position="462"/>
        <end position="835"/>
    </location>
</feature>
<organism evidence="3 4">
    <name type="scientific">Brevibacterium gallinarum</name>
    <dbReference type="NCBI Taxonomy" id="2762220"/>
    <lineage>
        <taxon>Bacteria</taxon>
        <taxon>Bacillati</taxon>
        <taxon>Actinomycetota</taxon>
        <taxon>Actinomycetes</taxon>
        <taxon>Micrococcales</taxon>
        <taxon>Brevibacteriaceae</taxon>
        <taxon>Brevibacterium</taxon>
    </lineage>
</organism>
<dbReference type="Gene3D" id="3.40.50.300">
    <property type="entry name" value="P-loop containing nucleotide triphosphate hydrolases"/>
    <property type="match status" value="1"/>
</dbReference>
<dbReference type="InterPro" id="IPR050126">
    <property type="entry name" value="Ap4A_hydrolase"/>
</dbReference>
<comment type="caution">
    <text evidence="3">The sequence shown here is derived from an EMBL/GenBank/DDBJ whole genome shotgun (WGS) entry which is preliminary data.</text>
</comment>
<dbReference type="InterPro" id="IPR027417">
    <property type="entry name" value="P-loop_NTPase"/>
</dbReference>
<dbReference type="InterPro" id="IPR029052">
    <property type="entry name" value="Metallo-depent_PP-like"/>
</dbReference>
<protein>
    <submittedName>
        <fullName evidence="3">Polynucleotide kinase-phosphatase</fullName>
    </submittedName>
</protein>
<dbReference type="Pfam" id="PF16542">
    <property type="entry name" value="PNKP_ligase"/>
    <property type="match status" value="1"/>
</dbReference>
<dbReference type="CDD" id="cd07423">
    <property type="entry name" value="MPP_Prp_like"/>
    <property type="match status" value="1"/>
</dbReference>
<reference evidence="3 4" key="1">
    <citation type="submission" date="2020-08" db="EMBL/GenBank/DDBJ databases">
        <title>A Genomic Blueprint of the Chicken Gut Microbiome.</title>
        <authorList>
            <person name="Gilroy R."/>
            <person name="Ravi A."/>
            <person name="Getino M."/>
            <person name="Pursley I."/>
            <person name="Horton D.L."/>
            <person name="Alikhan N.-F."/>
            <person name="Baker D."/>
            <person name="Gharbi K."/>
            <person name="Hall N."/>
            <person name="Watson M."/>
            <person name="Adriaenssens E.M."/>
            <person name="Foster-Nyarko E."/>
            <person name="Jarju S."/>
            <person name="Secka A."/>
            <person name="Antonio M."/>
            <person name="Oren A."/>
            <person name="Chaudhuri R."/>
            <person name="La Ragione R.M."/>
            <person name="Hildebrand F."/>
            <person name="Pallen M.J."/>
        </authorList>
    </citation>
    <scope>NUCLEOTIDE SEQUENCE [LARGE SCALE GENOMIC DNA]</scope>
    <source>
        <strain evidence="3 4">Re57</strain>
    </source>
</reference>
<dbReference type="NCBIfam" id="TIGR04075">
    <property type="entry name" value="bacter_Pnkp"/>
    <property type="match status" value="1"/>
</dbReference>
<evidence type="ECO:0000259" key="1">
    <source>
        <dbReference type="Pfam" id="PF00149"/>
    </source>
</evidence>
<dbReference type="SUPFAM" id="SSF56091">
    <property type="entry name" value="DNA ligase/mRNA capping enzyme, catalytic domain"/>
    <property type="match status" value="1"/>
</dbReference>
<dbReference type="SUPFAM" id="SSF56300">
    <property type="entry name" value="Metallo-dependent phosphatases"/>
    <property type="match status" value="1"/>
</dbReference>
<gene>
    <name evidence="3" type="ORF">H9634_01555</name>
</gene>
<dbReference type="SUPFAM" id="SSF52540">
    <property type="entry name" value="P-loop containing nucleoside triphosphate hydrolases"/>
    <property type="match status" value="1"/>
</dbReference>
<dbReference type="Gene3D" id="3.30.470.30">
    <property type="entry name" value="DNA ligase/mRNA capping enzyme"/>
    <property type="match status" value="2"/>
</dbReference>
<name>A0ABR8WQV9_9MICO</name>
<dbReference type="InterPro" id="IPR032380">
    <property type="entry name" value="PNKP_ligase_dom"/>
</dbReference>
<dbReference type="InterPro" id="IPR024028">
    <property type="entry name" value="PNKP_bac"/>
</dbReference>
<dbReference type="Gene3D" id="3.60.21.10">
    <property type="match status" value="1"/>
</dbReference>
<dbReference type="InterPro" id="IPR041780">
    <property type="entry name" value="MPP_PrpE-like"/>
</dbReference>
<evidence type="ECO:0000259" key="2">
    <source>
        <dbReference type="Pfam" id="PF16542"/>
    </source>
</evidence>
<dbReference type="PANTHER" id="PTHR42850:SF7">
    <property type="entry name" value="BIS(5'-NUCLEOSYL)-TETRAPHOSPHATASE PRPE [ASYMMETRICAL]"/>
    <property type="match status" value="1"/>
</dbReference>
<dbReference type="InterPro" id="IPR004843">
    <property type="entry name" value="Calcineurin-like_PHP"/>
</dbReference>
<keyword evidence="3" id="KW-0808">Transferase</keyword>
<sequence length="840" mass="90771">MTTISIPDPSLVVLVGISGSGKSTFAATHFGPYEVVSSDTCRGIVSNDPNDQSATAAAFDLLTDIVTRRLEAGLLTVVDATSLHPRDRAALVQLARDNDTLPTAIVLDVPLPVAQERHAARTDRPFGPEVIERQHRSLRSGLKRIGREKFRGVTVLSSPEEIAAARIERRPLRSDQRHLHGPFDIIGDVHGCISELRTLLRELGYQLSTSGTDAVHPEGRTAVFVGDLVDRGPDSAGMLRLVIGMVAAGHALCVPGNHEAKLVRALDGRNVTRSHGLAETMDQLEAEPAEFRAAVRDFADGLVAHLVLDDGRLVVAHAGLKEEYHNRASGRVRQFALYGDTTGEVDEHGLPVRLDWAAEYRGAARVVYGHVPTARLTWVNNTLCLDTGCVFGGALSALRYPELETVQVPAERQWCEPARPLTAPEASDREHDELRITDVLGIGGVETARMGRVAVPEERAAAALETLSRFALAPQLLPYLPPTMAPAPTSREPGYLEHPGTAFDYYAGRTEAVICEEKHMGSRAVVMLRRPGSREGSGTGPEAVGSYAYTRTGRAFFPADDGGRLLARMAAAAETAGLFAELESDWVLLDGEMLPWNVKAAELIDSIYAPTAAAGLQATALTDAALQAAAARGIDVPAAHVPARQQAEITLFQQAFERYIGDAGQVRFAAFQVLATAGQTHHHRPHDWHLRMADALVAADDTVFSPTARRILDPADAQAVAEATTWWEELTEAGGEGIVVKPLANAAAGGGRRDGGLQPGLKIRGREYLRMIYGPDYCSEERLEKLRSRSLKHKQLLALREYALGLEALERFTAGEPLHRVHAPVFGVLALESAPIDPRL</sequence>
<keyword evidence="4" id="KW-1185">Reference proteome</keyword>
<dbReference type="GO" id="GO:0016301">
    <property type="term" value="F:kinase activity"/>
    <property type="evidence" value="ECO:0007669"/>
    <property type="project" value="UniProtKB-KW"/>
</dbReference>
<dbReference type="Pfam" id="PF13671">
    <property type="entry name" value="AAA_33"/>
    <property type="match status" value="1"/>
</dbReference>
<dbReference type="EMBL" id="JACSPY010000001">
    <property type="protein sequence ID" value="MBD8019469.1"/>
    <property type="molecule type" value="Genomic_DNA"/>
</dbReference>
<accession>A0ABR8WQV9</accession>
<keyword evidence="3" id="KW-0418">Kinase</keyword>
<dbReference type="Pfam" id="PF00149">
    <property type="entry name" value="Metallophos"/>
    <property type="match status" value="1"/>
</dbReference>
<dbReference type="Proteomes" id="UP000651517">
    <property type="component" value="Unassembled WGS sequence"/>
</dbReference>
<feature type="domain" description="Calcineurin-like phosphoesterase" evidence="1">
    <location>
        <begin position="182"/>
        <end position="372"/>
    </location>
</feature>
<proteinExistence type="predicted"/>
<evidence type="ECO:0000313" key="4">
    <source>
        <dbReference type="Proteomes" id="UP000651517"/>
    </source>
</evidence>